<dbReference type="EMBL" id="LMWN01000018">
    <property type="protein sequence ID" value="KUN06179.1"/>
    <property type="molecule type" value="Genomic_DNA"/>
</dbReference>
<evidence type="ECO:0000256" key="2">
    <source>
        <dbReference type="ARBA" id="ARBA00022803"/>
    </source>
</evidence>
<dbReference type="GO" id="GO:0042802">
    <property type="term" value="F:identical protein binding"/>
    <property type="evidence" value="ECO:0007669"/>
    <property type="project" value="InterPro"/>
</dbReference>
<sequence>MSVHWERPPWLVSVRRTEHADPVGVGLLVTPRHVLTCAHLVQPGRATAVPDKPVFVRFQYASPHDPIPATVVPDGWHPVTGDDTGDVAVLELGAPLPPEAVPAPLRTTDPGTWDHRFRAYGYPTEHRRQGVPVRGDIIGHAGPEWLQVEAAAHTGWGLEKGFSGSPVWDVDSQGVIGMLVARDPVSSVDRRTAYAVKVEALVRYWPQLAGHVKDATTTEVRHRLESLLWVPLTEDCEIPRVDQVDPHDIGVAGSKYSGSPAAGRAHRAAAGAPYVPRSPQDGRLDELLVSRRLVLLAGRSKAGKSRTLYEGLVRTMPHARLVVPRPDGPGRGSLEALSRLRLPTGSDPVVLWLDDLHRYLQPGGLDLQILDRLARRHPAVTVVATIPAKQRAALTGMDNDIGRVARTVLNKAATVELPSLLAPGDVTAAQELYPGEDFTTRGIGELMVAAPALEQRFTDGVESCPAGWVLARAAADRLRIGLTEPVPESVLRELFASYLSAHHPEADADEDAYRTGLAWAREPVAGSIALLQRVRAPDGTTGYAGTPYMAEYLDTRDDDPSAAVPGFAWEYLMGHGTPSALLPTAYTALVRGESEVAERMLRRVADGSGDPDGSAWALLVLGELHHDRAEFDAAAELLERAAASAVDGVVPLAQVALADILVMNGDLVRSRRLLESVVGSPDPQISQLAQVGLSVLLYAEGEDERAERLLEAAVAAGDEEVARKAHVRLVNALTGSDGEAAGVSTAPATADRARARVGVGTGRGRPAEPAEQPWALSRAMGESMADEVAAVARVSLGDLLTRQGKLDRAEEVLRSLLAGSEVHAVRPAQTSLAELLLVRGQFDEAEQILRELIGYGNPALVPYAKILLAIAVRARGGLEQGMVLLREAADSGHPHYGPRAACGLGEWYAGQGDTPAAEEWFGRAIGGGHPGWSGLARIEFAVVLALQEGDMDRATGLLAAVIDSGDPRMVAYAADVLGNLLVRHERTDEAERAYRVAVDSGHRHWAPAARVDLAVLLATRNGDTATATDLLHTVIESGHPHLRPRAADCLGDLLARGGRFDEAERAYRIAIDSAHPQWSLIARMDLALLLAAAGDFAGAERLLREVAGSGDGTAEPWARAVLGVVLVHAGQREEGKGQLRAASEAEAGAASQFGRFQLAKCLLEEGASEQAESLLRTLTEGEPSQVTEVARAYLAVLLLHGDPEAAMELLGRASGSDDEAAAAPACLAAGELLLELGEVRAAGELLQAVVEVTELHELPRARALLGVVRRSVNDLDGARRLLTEALAAGDPAVEPLARRYLGSTLFRMGLPAEAEQALSPLVCSQDAEHWPEALLLLGRVLASDDRPEEAYPWLRQAIECGDGEIAAEAREVYAELLLSDGRRERQAEEPSRGAPPAPPPRRSPHAAPSASPPPPLPAAVLSLLGDVADAEGKEEEAAFWYALARRTGGIR</sequence>
<dbReference type="Proteomes" id="UP000053127">
    <property type="component" value="Unassembled WGS sequence"/>
</dbReference>
<dbReference type="PANTHER" id="PTHR45586:SF1">
    <property type="entry name" value="LIPOPOLYSACCHARIDE ASSEMBLY PROTEIN B"/>
    <property type="match status" value="1"/>
</dbReference>
<dbReference type="RefSeq" id="WP_067122669.1">
    <property type="nucleotide sequence ID" value="NZ_KQ948210.1"/>
</dbReference>
<evidence type="ECO:0000256" key="3">
    <source>
        <dbReference type="SAM" id="MobiDB-lite"/>
    </source>
</evidence>
<evidence type="ECO:0000313" key="5">
    <source>
        <dbReference type="EMBL" id="KUN06179.1"/>
    </source>
</evidence>
<dbReference type="InterPro" id="IPR019734">
    <property type="entry name" value="TPR_rpt"/>
</dbReference>
<dbReference type="InterPro" id="IPR043504">
    <property type="entry name" value="Peptidase_S1_PA_chymotrypsin"/>
</dbReference>
<dbReference type="SMART" id="SM00671">
    <property type="entry name" value="SEL1"/>
    <property type="match status" value="6"/>
</dbReference>
<keyword evidence="1" id="KW-0677">Repeat</keyword>
<dbReference type="InterPro" id="IPR011990">
    <property type="entry name" value="TPR-like_helical_dom_sf"/>
</dbReference>
<dbReference type="Pfam" id="PF13365">
    <property type="entry name" value="Trypsin_2"/>
    <property type="match status" value="1"/>
</dbReference>
<dbReference type="OrthoDB" id="4532668at2"/>
<dbReference type="Gene3D" id="2.40.10.10">
    <property type="entry name" value="Trypsin-like serine proteases"/>
    <property type="match status" value="2"/>
</dbReference>
<dbReference type="InterPro" id="IPR051012">
    <property type="entry name" value="CellSynth/LPSAsmb/PSIAsmb"/>
</dbReference>
<organism evidence="5 6">
    <name type="scientific">Streptomyces yokosukanensis</name>
    <dbReference type="NCBI Taxonomy" id="67386"/>
    <lineage>
        <taxon>Bacteria</taxon>
        <taxon>Bacillati</taxon>
        <taxon>Actinomycetota</taxon>
        <taxon>Actinomycetes</taxon>
        <taxon>Kitasatosporales</taxon>
        <taxon>Streptomycetaceae</taxon>
        <taxon>Streptomyces</taxon>
    </lineage>
</organism>
<dbReference type="InterPro" id="IPR009003">
    <property type="entry name" value="Peptidase_S1_PA"/>
</dbReference>
<dbReference type="SUPFAM" id="SSF48452">
    <property type="entry name" value="TPR-like"/>
    <property type="match status" value="1"/>
</dbReference>
<dbReference type="STRING" id="67386.AQI95_14895"/>
<dbReference type="Pfam" id="PF13432">
    <property type="entry name" value="TPR_16"/>
    <property type="match status" value="4"/>
</dbReference>
<keyword evidence="2" id="KW-0802">TPR repeat</keyword>
<proteinExistence type="predicted"/>
<dbReference type="SUPFAM" id="SSF81901">
    <property type="entry name" value="HCP-like"/>
    <property type="match status" value="3"/>
</dbReference>
<keyword evidence="6" id="KW-1185">Reference proteome</keyword>
<feature type="region of interest" description="Disordered" evidence="3">
    <location>
        <begin position="738"/>
        <end position="771"/>
    </location>
</feature>
<dbReference type="SMART" id="SM00028">
    <property type="entry name" value="TPR"/>
    <property type="match status" value="5"/>
</dbReference>
<accession>A0A124HG79</accession>
<evidence type="ECO:0000259" key="4">
    <source>
        <dbReference type="Pfam" id="PF09976"/>
    </source>
</evidence>
<evidence type="ECO:0000313" key="6">
    <source>
        <dbReference type="Proteomes" id="UP000053127"/>
    </source>
</evidence>
<feature type="region of interest" description="Disordered" evidence="3">
    <location>
        <begin position="1381"/>
        <end position="1419"/>
    </location>
</feature>
<dbReference type="InterPro" id="IPR018704">
    <property type="entry name" value="SecYEG/CpoB_TPR"/>
</dbReference>
<name>A0A124HG79_9ACTN</name>
<protein>
    <recommendedName>
        <fullName evidence="4">Ancillary SecYEG translocon subunit/Cell division coordinator CpoB TPR domain-containing protein</fullName>
    </recommendedName>
</protein>
<reference evidence="5 6" key="1">
    <citation type="submission" date="2015-10" db="EMBL/GenBank/DDBJ databases">
        <title>Draft genome sequence of Streptomyces yokosukanensis DSM 40224, type strain for the species Streptomyces yokosukanensis.</title>
        <authorList>
            <person name="Ruckert C."/>
            <person name="Winkler A."/>
            <person name="Kalinowski J."/>
            <person name="Kampfer P."/>
            <person name="Glaeser S."/>
        </authorList>
    </citation>
    <scope>NUCLEOTIDE SEQUENCE [LARGE SCALE GENOMIC DNA]</scope>
    <source>
        <strain evidence="5 6">DSM 40224</strain>
    </source>
</reference>
<feature type="compositionally biased region" description="Basic and acidic residues" evidence="3">
    <location>
        <begin position="1381"/>
        <end position="1391"/>
    </location>
</feature>
<gene>
    <name evidence="5" type="ORF">AQI95_14895</name>
</gene>
<dbReference type="Pfam" id="PF07721">
    <property type="entry name" value="TPR_4"/>
    <property type="match status" value="1"/>
</dbReference>
<evidence type="ECO:0000256" key="1">
    <source>
        <dbReference type="ARBA" id="ARBA00022737"/>
    </source>
</evidence>
<dbReference type="Pfam" id="PF09976">
    <property type="entry name" value="TPR_21"/>
    <property type="match status" value="1"/>
</dbReference>
<feature type="domain" description="Ancillary SecYEG translocon subunit/Cell division coordinator CpoB TPR" evidence="4">
    <location>
        <begin position="893"/>
        <end position="1004"/>
    </location>
</feature>
<dbReference type="InterPro" id="IPR006597">
    <property type="entry name" value="Sel1-like"/>
</dbReference>
<dbReference type="InterPro" id="IPR011717">
    <property type="entry name" value="TPR-4"/>
</dbReference>
<dbReference type="PANTHER" id="PTHR45586">
    <property type="entry name" value="TPR REPEAT-CONTAINING PROTEIN PA4667"/>
    <property type="match status" value="1"/>
</dbReference>
<dbReference type="Gene3D" id="1.25.40.10">
    <property type="entry name" value="Tetratricopeptide repeat domain"/>
    <property type="match status" value="4"/>
</dbReference>
<comment type="caution">
    <text evidence="5">The sequence shown here is derived from an EMBL/GenBank/DDBJ whole genome shotgun (WGS) entry which is preliminary data.</text>
</comment>
<dbReference type="SUPFAM" id="SSF50494">
    <property type="entry name" value="Trypsin-like serine proteases"/>
    <property type="match status" value="1"/>
</dbReference>